<comment type="cofactor">
    <cofactor evidence="1 8 10">
        <name>pyridoxal 5'-phosphate</name>
        <dbReference type="ChEBI" id="CHEBI:597326"/>
    </cofactor>
</comment>
<dbReference type="InterPro" id="IPR015421">
    <property type="entry name" value="PyrdxlP-dep_Trfase_major"/>
</dbReference>
<dbReference type="PIRSF" id="PIRSF000524">
    <property type="entry name" value="SPT"/>
    <property type="match status" value="1"/>
</dbReference>
<evidence type="ECO:0000313" key="12">
    <source>
        <dbReference type="EMBL" id="GJQ08783.1"/>
    </source>
</evidence>
<evidence type="ECO:0000256" key="4">
    <source>
        <dbReference type="ARBA" id="ARBA00022576"/>
    </source>
</evidence>
<keyword evidence="5" id="KW-0808">Transferase</keyword>
<dbReference type="CDD" id="cd06451">
    <property type="entry name" value="AGAT_like"/>
    <property type="match status" value="1"/>
</dbReference>
<evidence type="ECO:0000256" key="5">
    <source>
        <dbReference type="ARBA" id="ARBA00022679"/>
    </source>
</evidence>
<comment type="similarity">
    <text evidence="2 9">Belongs to the class-V pyridoxal-phosphate-dependent aminotransferase family.</text>
</comment>
<feature type="binding site" evidence="7">
    <location>
        <position position="360"/>
    </location>
    <ligand>
        <name>substrate</name>
    </ligand>
</feature>
<evidence type="ECO:0000259" key="11">
    <source>
        <dbReference type="Pfam" id="PF00266"/>
    </source>
</evidence>
<dbReference type="Proteomes" id="UP001061958">
    <property type="component" value="Unassembled WGS sequence"/>
</dbReference>
<evidence type="ECO:0000256" key="7">
    <source>
        <dbReference type="PIRSR" id="PIRSR000524-1"/>
    </source>
</evidence>
<protein>
    <recommendedName>
        <fullName evidence="3">alanine--glyoxylate transaminase</fullName>
        <ecNumber evidence="3">2.6.1.44</ecNumber>
    </recommendedName>
</protein>
<evidence type="ECO:0000256" key="6">
    <source>
        <dbReference type="ARBA" id="ARBA00022898"/>
    </source>
</evidence>
<dbReference type="AlphaFoldDB" id="A0A9C7UMM7"/>
<dbReference type="GO" id="GO:0008453">
    <property type="term" value="F:alanine-glyoxylate transaminase activity"/>
    <property type="evidence" value="ECO:0007669"/>
    <property type="project" value="UniProtKB-EC"/>
</dbReference>
<dbReference type="PROSITE" id="PS00595">
    <property type="entry name" value="AA_TRANSFER_CLASS_5"/>
    <property type="match status" value="1"/>
</dbReference>
<evidence type="ECO:0000256" key="9">
    <source>
        <dbReference type="RuleBase" id="RU004075"/>
    </source>
</evidence>
<dbReference type="PANTHER" id="PTHR21152:SF40">
    <property type="entry name" value="ALANINE--GLYOXYLATE AMINOTRANSFERASE"/>
    <property type="match status" value="1"/>
</dbReference>
<dbReference type="GO" id="GO:0004760">
    <property type="term" value="F:L-serine-pyruvate transaminase activity"/>
    <property type="evidence" value="ECO:0007669"/>
    <property type="project" value="TreeGrafter"/>
</dbReference>
<organism evidence="12 13">
    <name type="scientific">Galdieria partita</name>
    <dbReference type="NCBI Taxonomy" id="83374"/>
    <lineage>
        <taxon>Eukaryota</taxon>
        <taxon>Rhodophyta</taxon>
        <taxon>Bangiophyceae</taxon>
        <taxon>Galdieriales</taxon>
        <taxon>Galdieriaceae</taxon>
        <taxon>Galdieria</taxon>
    </lineage>
</organism>
<comment type="caution">
    <text evidence="12">The sequence shown here is derived from an EMBL/GenBank/DDBJ whole genome shotgun (WGS) entry which is preliminary data.</text>
</comment>
<proteinExistence type="inferred from homology"/>
<feature type="domain" description="Aminotransferase class V" evidence="11">
    <location>
        <begin position="44"/>
        <end position="372"/>
    </location>
</feature>
<dbReference type="InterPro" id="IPR015422">
    <property type="entry name" value="PyrdxlP-dep_Trfase_small"/>
</dbReference>
<feature type="modified residue" description="N6-(pyridoxal phosphate)lysine" evidence="8">
    <location>
        <position position="208"/>
    </location>
</feature>
<evidence type="ECO:0000256" key="1">
    <source>
        <dbReference type="ARBA" id="ARBA00001933"/>
    </source>
</evidence>
<accession>A0A9C7UMM7</accession>
<keyword evidence="6 8" id="KW-0663">Pyridoxal phosphate</keyword>
<evidence type="ECO:0000256" key="10">
    <source>
        <dbReference type="RuleBase" id="RU004504"/>
    </source>
</evidence>
<dbReference type="OrthoDB" id="7403325at2759"/>
<dbReference type="InterPro" id="IPR024169">
    <property type="entry name" value="SP_NH2Trfase/AEP_transaminase"/>
</dbReference>
<dbReference type="InterPro" id="IPR000192">
    <property type="entry name" value="Aminotrans_V_dom"/>
</dbReference>
<dbReference type="GO" id="GO:0005777">
    <property type="term" value="C:peroxisome"/>
    <property type="evidence" value="ECO:0007669"/>
    <property type="project" value="TreeGrafter"/>
</dbReference>
<reference evidence="12" key="2">
    <citation type="submission" date="2022-01" db="EMBL/GenBank/DDBJ databases">
        <authorList>
            <person name="Hirooka S."/>
            <person name="Miyagishima S.Y."/>
        </authorList>
    </citation>
    <scope>NUCLEOTIDE SEQUENCE</scope>
    <source>
        <strain evidence="12">NBRC 102759</strain>
    </source>
</reference>
<dbReference type="InterPro" id="IPR020578">
    <property type="entry name" value="Aminotrans_V_PyrdxlP_BS"/>
</dbReference>
<evidence type="ECO:0000313" key="13">
    <source>
        <dbReference type="Proteomes" id="UP001061958"/>
    </source>
</evidence>
<dbReference type="Gene3D" id="3.90.1150.10">
    <property type="entry name" value="Aspartate Aminotransferase, domain 1"/>
    <property type="match status" value="1"/>
</dbReference>
<dbReference type="EMBL" id="BQMJ01000004">
    <property type="protein sequence ID" value="GJQ08783.1"/>
    <property type="molecule type" value="Genomic_DNA"/>
</dbReference>
<name>A0A9C7UMM7_9RHOD</name>
<gene>
    <name evidence="12" type="ORF">GpartN1_g574.t1</name>
</gene>
<dbReference type="GO" id="GO:0019265">
    <property type="term" value="P:glycine biosynthetic process, by transamination of glyoxylate"/>
    <property type="evidence" value="ECO:0007669"/>
    <property type="project" value="TreeGrafter"/>
</dbReference>
<dbReference type="EC" id="2.6.1.44" evidence="3"/>
<evidence type="ECO:0000256" key="3">
    <source>
        <dbReference type="ARBA" id="ARBA00013049"/>
    </source>
</evidence>
<dbReference type="SUPFAM" id="SSF53383">
    <property type="entry name" value="PLP-dependent transferases"/>
    <property type="match status" value="1"/>
</dbReference>
<dbReference type="PANTHER" id="PTHR21152">
    <property type="entry name" value="AMINOTRANSFERASE CLASS V"/>
    <property type="match status" value="1"/>
</dbReference>
<dbReference type="Pfam" id="PF00266">
    <property type="entry name" value="Aminotran_5"/>
    <property type="match status" value="1"/>
</dbReference>
<keyword evidence="4" id="KW-0032">Aminotransferase</keyword>
<dbReference type="InterPro" id="IPR015424">
    <property type="entry name" value="PyrdxlP-dep_Trfase"/>
</dbReference>
<evidence type="ECO:0000256" key="8">
    <source>
        <dbReference type="PIRSR" id="PIRSR000524-50"/>
    </source>
</evidence>
<reference evidence="12" key="1">
    <citation type="journal article" date="2022" name="Proc. Natl. Acad. Sci. U.S.A.">
        <title>Life cycle and functional genomics of the unicellular red alga Galdieria for elucidating algal and plant evolution and industrial use.</title>
        <authorList>
            <person name="Hirooka S."/>
            <person name="Itabashi T."/>
            <person name="Ichinose T.M."/>
            <person name="Onuma R."/>
            <person name="Fujiwara T."/>
            <person name="Yamashita S."/>
            <person name="Jong L.W."/>
            <person name="Tomita R."/>
            <person name="Iwane A.H."/>
            <person name="Miyagishima S.Y."/>
        </authorList>
    </citation>
    <scope>NUCLEOTIDE SEQUENCE</scope>
    <source>
        <strain evidence="12">NBRC 102759</strain>
    </source>
</reference>
<sequence>MSLETFVYPKPPSFSPLDPPPRLLCGPGPCNPHPRVLQALSATELGHLDPSFLKIMDETKELLKYVWQTKNEFTIPVSGTGTAAMEACVFNLLEPGEKLLVGCNGYFGQRLGQIGERCAATVIRMEKPWGTVFSLEDIAEQLERHRPQVLALVHAETSTGACQPMQGVGDLCRKYNCLLLLDTVTSISGIPVYIDNWKVDAAYAGTQKCLSCPPGMAPLTFGPRAMEKLKNRKTRVPSYYLDMSLVASYLLGENGGSKRSYHHTAPINMCYAVREALYIAAEEGLERRWERHRENAEVFWNGLKQLGLEPLVEKEHRLTSLTTVKIPQGVDGKEVISILLNEYNIEVGGGLGELAGKVWRVGLMGYNSRPDVVLTLLAAFENALKKVGYIKSNRF</sequence>
<keyword evidence="13" id="KW-1185">Reference proteome</keyword>
<evidence type="ECO:0000256" key="2">
    <source>
        <dbReference type="ARBA" id="ARBA00009236"/>
    </source>
</evidence>
<dbReference type="Gene3D" id="3.40.640.10">
    <property type="entry name" value="Type I PLP-dependent aspartate aminotransferase-like (Major domain)"/>
    <property type="match status" value="1"/>
</dbReference>
<dbReference type="FunFam" id="3.40.640.10:FF:000027">
    <property type="entry name" value="Serine--pyruvate aminotransferase, mitochondrial"/>
    <property type="match status" value="1"/>
</dbReference>